<evidence type="ECO:0000259" key="1">
    <source>
        <dbReference type="Pfam" id="PF06544"/>
    </source>
</evidence>
<dbReference type="PANTHER" id="PTHR15955">
    <property type="entry name" value="RWD DOMAIN CONTAINING PROTEIN 2"/>
    <property type="match status" value="1"/>
</dbReference>
<protein>
    <recommendedName>
        <fullName evidence="1">Small nuclear ribonucleoprotein Prp3 C-terminal domain-containing protein</fullName>
    </recommendedName>
</protein>
<evidence type="ECO:0000313" key="3">
    <source>
        <dbReference type="Proteomes" id="UP001063166"/>
    </source>
</evidence>
<dbReference type="CDD" id="cd24163">
    <property type="entry name" value="RWDD2_C"/>
    <property type="match status" value="1"/>
</dbReference>
<dbReference type="InterPro" id="IPR017359">
    <property type="entry name" value="Phi-like"/>
</dbReference>
<gene>
    <name evidence="2" type="ORF">LshimejAT787_1402150</name>
</gene>
<dbReference type="AlphaFoldDB" id="A0A9P3USK3"/>
<dbReference type="Proteomes" id="UP001063166">
    <property type="component" value="Unassembled WGS sequence"/>
</dbReference>
<sequence>MDSFSLTKQLEELQLIRCSLLPDEVLLFLDDHDTWTNLVAAQTDAATISRDQRPTSAARVQVKVDAAKISFVVGIPLNYSGNIAEAAPMFTVKGDEISRLEHDRWQRVIEESLKEIGDTEYPIYQLLSSHLLPLVHEALELRGFQDPVGPTDATPVSPCPICHALLTSHHLISPNKRRSLQNWSASLSISGFAKVGYPGVIYAQGQKENVEEFVANIKAMQWLALKVRFVEELPDGETTIEEERRWKEFQKVGEVVEEMRRLGREQFIVEMGIGSAGTK</sequence>
<feature type="domain" description="Small nuclear ribonucleoprotein Prp3 C-terminal" evidence="1">
    <location>
        <begin position="166"/>
        <end position="226"/>
    </location>
</feature>
<dbReference type="OrthoDB" id="432412at2759"/>
<comment type="caution">
    <text evidence="2">The sequence shown here is derived from an EMBL/GenBank/DDBJ whole genome shotgun (WGS) entry which is preliminary data.</text>
</comment>
<dbReference type="Pfam" id="PF06544">
    <property type="entry name" value="Prp3_C"/>
    <property type="match status" value="1"/>
</dbReference>
<dbReference type="EMBL" id="BRPK01000014">
    <property type="protein sequence ID" value="GLB43703.1"/>
    <property type="molecule type" value="Genomic_DNA"/>
</dbReference>
<dbReference type="PANTHER" id="PTHR15955:SF8">
    <property type="entry name" value="RWD DOMAIN-CONTAINING PROTEIN 2B-RELATED"/>
    <property type="match status" value="1"/>
</dbReference>
<evidence type="ECO:0000313" key="2">
    <source>
        <dbReference type="EMBL" id="GLB43703.1"/>
    </source>
</evidence>
<proteinExistence type="predicted"/>
<name>A0A9P3USK3_LYOSH</name>
<organism evidence="2 3">
    <name type="scientific">Lyophyllum shimeji</name>
    <name type="common">Hon-shimeji</name>
    <name type="synonym">Tricholoma shimeji</name>
    <dbReference type="NCBI Taxonomy" id="47721"/>
    <lineage>
        <taxon>Eukaryota</taxon>
        <taxon>Fungi</taxon>
        <taxon>Dikarya</taxon>
        <taxon>Basidiomycota</taxon>
        <taxon>Agaricomycotina</taxon>
        <taxon>Agaricomycetes</taxon>
        <taxon>Agaricomycetidae</taxon>
        <taxon>Agaricales</taxon>
        <taxon>Tricholomatineae</taxon>
        <taxon>Lyophyllaceae</taxon>
        <taxon>Lyophyllum</taxon>
    </lineage>
</organism>
<dbReference type="InterPro" id="IPR059181">
    <property type="entry name" value="RWDD2A-B_C"/>
</dbReference>
<keyword evidence="3" id="KW-1185">Reference proteome</keyword>
<accession>A0A9P3USK3</accession>
<dbReference type="InterPro" id="IPR010541">
    <property type="entry name" value="Prp3_C"/>
</dbReference>
<reference evidence="2" key="1">
    <citation type="submission" date="2022-07" db="EMBL/GenBank/DDBJ databases">
        <title>The genome of Lyophyllum shimeji provides insight into the initial evolution of ectomycorrhizal fungal genome.</title>
        <authorList>
            <person name="Kobayashi Y."/>
            <person name="Shibata T."/>
            <person name="Hirakawa H."/>
            <person name="Shigenobu S."/>
            <person name="Nishiyama T."/>
            <person name="Yamada A."/>
            <person name="Hasebe M."/>
            <person name="Kawaguchi M."/>
        </authorList>
    </citation>
    <scope>NUCLEOTIDE SEQUENCE</scope>
    <source>
        <strain evidence="2">AT787</strain>
    </source>
</reference>